<keyword evidence="11 14" id="KW-0472">Membrane</keyword>
<sequence>MMTNIFSMFDPSSSIMNLQLKWINSMTIFIFFPHIYWFIPSPIQFIWISLLKMINQEIKILTTSMSFTGINLFFSSLFFFLFFNNFLGLFPFIFTPSSHLTLNLTISLTIWISLMFYGWINLTNNMFSHLIPNNTPPILMPFMVLIETTSNIIRPLTLAVRLSANMIAGHLLIFLLMNNETNIATFNLLILVEIALMTLEISVSIIQAYVFTILSTLYTSEIK</sequence>
<feature type="transmembrane region" description="Helical" evidence="14">
    <location>
        <begin position="100"/>
        <end position="120"/>
    </location>
</feature>
<dbReference type="Pfam" id="PF00119">
    <property type="entry name" value="ATP-synt_A"/>
    <property type="match status" value="1"/>
</dbReference>
<dbReference type="InterPro" id="IPR000568">
    <property type="entry name" value="ATP_synth_F0_asu"/>
</dbReference>
<reference evidence="15" key="2">
    <citation type="journal article" date="2021" name="Mitochondrial DNA Part B Resour">
        <title>Mitochondrial genome of Macrostemum floridum (Trichoptera).</title>
        <authorList>
            <person name="Qin H.L."/>
            <person name="Zhong X.F."/>
            <person name="Li Y.M."/>
            <person name="Huang J.C."/>
            <person name="Wang H."/>
            <person name="Wang Y.J."/>
        </authorList>
    </citation>
    <scope>NUCLEOTIDE SEQUENCE</scope>
</reference>
<name>A0A7L8XEU4_9NEOP</name>
<evidence type="ECO:0000256" key="2">
    <source>
        <dbReference type="ARBA" id="ARBA00004141"/>
    </source>
</evidence>
<keyword evidence="8" id="KW-0375">Hydrogen ion transport</keyword>
<feature type="transmembrane region" description="Helical" evidence="14">
    <location>
        <begin position="189"/>
        <end position="218"/>
    </location>
</feature>
<organism evidence="15">
    <name type="scientific">Macrostemum floridum</name>
    <dbReference type="NCBI Taxonomy" id="486976"/>
    <lineage>
        <taxon>Eukaryota</taxon>
        <taxon>Metazoa</taxon>
        <taxon>Ecdysozoa</taxon>
        <taxon>Arthropoda</taxon>
        <taxon>Hexapoda</taxon>
        <taxon>Insecta</taxon>
        <taxon>Pterygota</taxon>
        <taxon>Neoptera</taxon>
        <taxon>Endopterygota</taxon>
        <taxon>Trichoptera</taxon>
        <taxon>Annulipalpia</taxon>
        <taxon>Hydropsychoidea</taxon>
        <taxon>Hydropsychidae</taxon>
        <taxon>Macronematinae</taxon>
        <taxon>Macronematini</taxon>
        <taxon>Macrostemum</taxon>
    </lineage>
</organism>
<dbReference type="InterPro" id="IPR045083">
    <property type="entry name" value="ATP_synth_F0_asu_bact/mt"/>
</dbReference>
<dbReference type="PANTHER" id="PTHR11410">
    <property type="entry name" value="ATP SYNTHASE SUBUNIT A"/>
    <property type="match status" value="1"/>
</dbReference>
<keyword evidence="6" id="KW-0138">CF(0)</keyword>
<evidence type="ECO:0000256" key="8">
    <source>
        <dbReference type="ARBA" id="ARBA00022781"/>
    </source>
</evidence>
<comment type="similarity">
    <text evidence="3">Belongs to the ATPase A chain family.</text>
</comment>
<accession>A0A7L8XEU4</accession>
<proteinExistence type="inferred from homology"/>
<keyword evidence="15" id="KW-0496">Mitochondrion</keyword>
<dbReference type="InterPro" id="IPR035908">
    <property type="entry name" value="F0_ATP_A_sf"/>
</dbReference>
<comment type="function">
    <text evidence="1">Mitochondrial membrane ATP synthase (F(1)F(0) ATP synthase or Complex V) produces ATP from ADP in the presence of a proton gradient across the membrane which is generated by electron transport complexes of the respiratory chain. F-type ATPases consist of two structural domains, F(1) - containing the extramembraneous catalytic core and F(0) - containing the membrane proton channel, linked together by a central stalk and a peripheral stalk. During catalysis, ATP synthesis in the catalytic domain of F(1) is coupled via a rotary mechanism of the central stalk subunits to proton translocation. Key component of the proton channel; it may play a direct role in the translocation of protons across the membrane.</text>
</comment>
<dbReference type="PRINTS" id="PR00123">
    <property type="entry name" value="ATPASEA"/>
</dbReference>
<keyword evidence="10" id="KW-0406">Ion transport</keyword>
<evidence type="ECO:0000256" key="10">
    <source>
        <dbReference type="ARBA" id="ARBA00023065"/>
    </source>
</evidence>
<dbReference type="NCBIfam" id="TIGR01131">
    <property type="entry name" value="ATP_synt_6_or_A"/>
    <property type="match status" value="1"/>
</dbReference>
<evidence type="ECO:0000256" key="12">
    <source>
        <dbReference type="ARBA" id="ARBA00023310"/>
    </source>
</evidence>
<evidence type="ECO:0000256" key="6">
    <source>
        <dbReference type="ARBA" id="ARBA00022547"/>
    </source>
</evidence>
<geneLocation type="mitochondrion" evidence="15"/>
<dbReference type="GO" id="GO:0046933">
    <property type="term" value="F:proton-transporting ATP synthase activity, rotational mechanism"/>
    <property type="evidence" value="ECO:0007669"/>
    <property type="project" value="TreeGrafter"/>
</dbReference>
<dbReference type="AlphaFoldDB" id="A0A7L8XEU4"/>
<dbReference type="GO" id="GO:0005743">
    <property type="term" value="C:mitochondrial inner membrane"/>
    <property type="evidence" value="ECO:0007669"/>
    <property type="project" value="UniProtKB-SubCell"/>
</dbReference>
<evidence type="ECO:0000256" key="9">
    <source>
        <dbReference type="ARBA" id="ARBA00022989"/>
    </source>
</evidence>
<dbReference type="PROSITE" id="PS00449">
    <property type="entry name" value="ATPASE_A"/>
    <property type="match status" value="1"/>
</dbReference>
<dbReference type="EMBL" id="MT677867">
    <property type="protein sequence ID" value="QOH91256.1"/>
    <property type="molecule type" value="Genomic_DNA"/>
</dbReference>
<evidence type="ECO:0000256" key="4">
    <source>
        <dbReference type="ARBA" id="ARBA00011648"/>
    </source>
</evidence>
<dbReference type="GeneID" id="60239166"/>
<evidence type="ECO:0000256" key="7">
    <source>
        <dbReference type="ARBA" id="ARBA00022692"/>
    </source>
</evidence>
<dbReference type="CDD" id="cd00310">
    <property type="entry name" value="ATP-synt_Fo_a_6"/>
    <property type="match status" value="1"/>
</dbReference>
<keyword evidence="5" id="KW-0813">Transport</keyword>
<keyword evidence="12" id="KW-0066">ATP synthesis</keyword>
<dbReference type="SUPFAM" id="SSF81336">
    <property type="entry name" value="F1F0 ATP synthase subunit A"/>
    <property type="match status" value="1"/>
</dbReference>
<evidence type="ECO:0000256" key="3">
    <source>
        <dbReference type="ARBA" id="ARBA00006810"/>
    </source>
</evidence>
<dbReference type="RefSeq" id="YP_009946938.1">
    <property type="nucleotide sequence ID" value="NC_051530.1"/>
</dbReference>
<protein>
    <recommendedName>
        <fullName evidence="13">ATP synthase subunit a</fullName>
    </recommendedName>
</protein>
<evidence type="ECO:0000256" key="13">
    <source>
        <dbReference type="RuleBase" id="RU004450"/>
    </source>
</evidence>
<comment type="subcellular location">
    <subcellularLocation>
        <location evidence="2">Membrane</location>
        <topology evidence="2">Multi-pass membrane protein</topology>
    </subcellularLocation>
    <subcellularLocation>
        <location evidence="13">Mitochondrion inner membrane</location>
        <topology evidence="13">Multi-pass membrane protein</topology>
    </subcellularLocation>
</comment>
<dbReference type="PANTHER" id="PTHR11410:SF0">
    <property type="entry name" value="ATP SYNTHASE SUBUNIT A"/>
    <property type="match status" value="1"/>
</dbReference>
<gene>
    <name evidence="15" type="primary">atp6</name>
</gene>
<dbReference type="InterPro" id="IPR023011">
    <property type="entry name" value="ATP_synth_F0_asu_AS"/>
</dbReference>
<evidence type="ECO:0000256" key="14">
    <source>
        <dbReference type="SAM" id="Phobius"/>
    </source>
</evidence>
<keyword evidence="7 14" id="KW-0812">Transmembrane</keyword>
<feature type="transmembrane region" description="Helical" evidence="14">
    <location>
        <begin position="72"/>
        <end position="94"/>
    </location>
</feature>
<evidence type="ECO:0000313" key="15">
    <source>
        <dbReference type="EMBL" id="QOH91256.1"/>
    </source>
</evidence>
<evidence type="ECO:0000256" key="5">
    <source>
        <dbReference type="ARBA" id="ARBA00022448"/>
    </source>
</evidence>
<dbReference type="GO" id="GO:0045259">
    <property type="term" value="C:proton-transporting ATP synthase complex"/>
    <property type="evidence" value="ECO:0007669"/>
    <property type="project" value="UniProtKB-KW"/>
</dbReference>
<keyword evidence="9 14" id="KW-1133">Transmembrane helix</keyword>
<feature type="transmembrane region" description="Helical" evidence="14">
    <location>
        <begin position="26"/>
        <end position="51"/>
    </location>
</feature>
<evidence type="ECO:0000256" key="11">
    <source>
        <dbReference type="ARBA" id="ARBA00023136"/>
    </source>
</evidence>
<dbReference type="Gene3D" id="1.20.120.220">
    <property type="entry name" value="ATP synthase, F0 complex, subunit A"/>
    <property type="match status" value="1"/>
</dbReference>
<comment type="subunit">
    <text evidence="4">F-type ATPases have 2 components, CF(1) - the catalytic core - and CF(0) - the membrane proton channel. CF(1) has five subunits: alpha(3), beta(3), gamma(1), delta(1), epsilon(1). CF(0) has three main subunits: a, b and c.</text>
</comment>
<feature type="transmembrane region" description="Helical" evidence="14">
    <location>
        <begin position="158"/>
        <end position="177"/>
    </location>
</feature>
<evidence type="ECO:0000256" key="1">
    <source>
        <dbReference type="ARBA" id="ARBA00002070"/>
    </source>
</evidence>
<reference evidence="15" key="1">
    <citation type="submission" date="2020-06" db="EMBL/GenBank/DDBJ databases">
        <authorList>
            <person name="Wang Y."/>
            <person name="Zhong X."/>
        </authorList>
    </citation>
    <scope>NUCLEOTIDE SEQUENCE</scope>
</reference>